<evidence type="ECO:0000313" key="3">
    <source>
        <dbReference type="Proteomes" id="UP001303473"/>
    </source>
</evidence>
<name>A0AAN6MY64_9PEZI</name>
<dbReference type="AlphaFoldDB" id="A0AAN6MY64"/>
<accession>A0AAN6MY64</accession>
<keyword evidence="3" id="KW-1185">Reference proteome</keyword>
<evidence type="ECO:0000313" key="2">
    <source>
        <dbReference type="EMBL" id="KAK3934047.1"/>
    </source>
</evidence>
<protein>
    <submittedName>
        <fullName evidence="2">Uncharacterized protein</fullName>
    </submittedName>
</protein>
<dbReference type="Proteomes" id="UP001303473">
    <property type="component" value="Unassembled WGS sequence"/>
</dbReference>
<comment type="caution">
    <text evidence="2">The sequence shown here is derived from an EMBL/GenBank/DDBJ whole genome shotgun (WGS) entry which is preliminary data.</text>
</comment>
<evidence type="ECO:0000256" key="1">
    <source>
        <dbReference type="SAM" id="MobiDB-lite"/>
    </source>
</evidence>
<sequence>MGMLREMVLAPDDVIPARGPDFQRGARLAKKRVASEKNLEHLQRLAVEDPVRVIVDRLVEEDSVRREFDLGDGARFENHPHALDDDSAEVQASLARNRPPKTPAQARLNLYQQRPNQICVYKHNDQGLEEQPDSIAYIIEYKAPHKLTLPQLRVGLRPMDIYKEVVNQATVPPDQDLEGLFAYHADRLVAAAVTQTFHYIVEAGLDYSCLTTGEGIVFLYLDWGSNPVTLYGHLASPASEVQAHAQNVASCAAAGQVLAFTLMALSQMREHSQQERERVVKSLKTWAVDWEQILLDIPSTARKAPPDSAGYRATTYSGVDRTPYNLRERKNRKKKEKTPAAEMDDFGHGNSRTPEPSDDDDDDDGNQPGAQQPETPCPIEPRNRGRGRGQGRGQGAAVATDAHHSYCTQRCLLGLVRGGLLDERCPNVALHRPSPSYTRHPIDHATFLRLLRQQFQQTLDDGLARLGKGGARGVLFRVTLLTHGYTFVGKGTVCAPLCRTLSTRRPYTAGLQPVQGRLRARLPLAPSTCATSGAPTTNGLKIQIIYMMLLAWVRHRHGHGRRRQAPWSTPPPPGCCRRRRGLSGIPLVTLRPILKG</sequence>
<organism evidence="2 3">
    <name type="scientific">Diplogelasinospora grovesii</name>
    <dbReference type="NCBI Taxonomy" id="303347"/>
    <lineage>
        <taxon>Eukaryota</taxon>
        <taxon>Fungi</taxon>
        <taxon>Dikarya</taxon>
        <taxon>Ascomycota</taxon>
        <taxon>Pezizomycotina</taxon>
        <taxon>Sordariomycetes</taxon>
        <taxon>Sordariomycetidae</taxon>
        <taxon>Sordariales</taxon>
        <taxon>Diplogelasinosporaceae</taxon>
        <taxon>Diplogelasinospora</taxon>
    </lineage>
</organism>
<dbReference type="EMBL" id="MU854034">
    <property type="protein sequence ID" value="KAK3934047.1"/>
    <property type="molecule type" value="Genomic_DNA"/>
</dbReference>
<feature type="region of interest" description="Disordered" evidence="1">
    <location>
        <begin position="300"/>
        <end position="397"/>
    </location>
</feature>
<feature type="compositionally biased region" description="Acidic residues" evidence="1">
    <location>
        <begin position="356"/>
        <end position="365"/>
    </location>
</feature>
<gene>
    <name evidence="2" type="ORF">QBC46DRAFT_429337</name>
</gene>
<proteinExistence type="predicted"/>
<reference evidence="3" key="1">
    <citation type="journal article" date="2023" name="Mol. Phylogenet. Evol.">
        <title>Genome-scale phylogeny and comparative genomics of the fungal order Sordariales.</title>
        <authorList>
            <person name="Hensen N."/>
            <person name="Bonometti L."/>
            <person name="Westerberg I."/>
            <person name="Brannstrom I.O."/>
            <person name="Guillou S."/>
            <person name="Cros-Aarteil S."/>
            <person name="Calhoun S."/>
            <person name="Haridas S."/>
            <person name="Kuo A."/>
            <person name="Mondo S."/>
            <person name="Pangilinan J."/>
            <person name="Riley R."/>
            <person name="LaButti K."/>
            <person name="Andreopoulos B."/>
            <person name="Lipzen A."/>
            <person name="Chen C."/>
            <person name="Yan M."/>
            <person name="Daum C."/>
            <person name="Ng V."/>
            <person name="Clum A."/>
            <person name="Steindorff A."/>
            <person name="Ohm R.A."/>
            <person name="Martin F."/>
            <person name="Silar P."/>
            <person name="Natvig D.O."/>
            <person name="Lalanne C."/>
            <person name="Gautier V."/>
            <person name="Ament-Velasquez S.L."/>
            <person name="Kruys A."/>
            <person name="Hutchinson M.I."/>
            <person name="Powell A.J."/>
            <person name="Barry K."/>
            <person name="Miller A.N."/>
            <person name="Grigoriev I.V."/>
            <person name="Debuchy R."/>
            <person name="Gladieux P."/>
            <person name="Hiltunen Thoren M."/>
            <person name="Johannesson H."/>
        </authorList>
    </citation>
    <scope>NUCLEOTIDE SEQUENCE [LARGE SCALE GENOMIC DNA]</scope>
    <source>
        <strain evidence="3">CBS 340.73</strain>
    </source>
</reference>